<dbReference type="Pfam" id="PF01345">
    <property type="entry name" value="DUF11"/>
    <property type="match status" value="1"/>
</dbReference>
<evidence type="ECO:0000259" key="2">
    <source>
        <dbReference type="Pfam" id="PF01345"/>
    </source>
</evidence>
<reference evidence="3" key="1">
    <citation type="submission" date="2022-09" db="EMBL/GenBank/DDBJ databases">
        <title>Characterization of three MwoI isoschizomers from sequenced genome and metagenomes.</title>
        <authorList>
            <person name="Fomenkov A."/>
            <person name="Xu S.Y."/>
            <person name="Roberts R.J."/>
        </authorList>
    </citation>
    <scope>NUCLEOTIDE SEQUENCE</scope>
    <source>
        <strain evidence="3">DSM 2970</strain>
    </source>
</reference>
<keyword evidence="1" id="KW-0472">Membrane</keyword>
<keyword evidence="1" id="KW-0812">Transmembrane</keyword>
<gene>
    <name evidence="3" type="ORF">N5910_09350</name>
</gene>
<dbReference type="GeneID" id="75107456"/>
<name>A0A9E7UN63_METWO</name>
<evidence type="ECO:0000313" key="3">
    <source>
        <dbReference type="EMBL" id="UXH31716.1"/>
    </source>
</evidence>
<keyword evidence="1" id="KW-1133">Transmembrane helix</keyword>
<dbReference type="RefSeq" id="WP_261599601.1">
    <property type="nucleotide sequence ID" value="NZ_CP104550.1"/>
</dbReference>
<dbReference type="Proteomes" id="UP001065373">
    <property type="component" value="Chromosome"/>
</dbReference>
<proteinExistence type="predicted"/>
<sequence length="147" mass="15575">MTNLGPYDATGVKVQITRSSPYPMTYLGHEVSWDAGTTWVSGDPSYSPLTDTWTIGNLPKGQVYKLVVHQQATAAGTAQFTAKVSGDQYDQNLTNNQDNATLTVREGSPETSKTEADMIPMQETGVPAGALAAAVSVLAAGLVLSRR</sequence>
<dbReference type="AlphaFoldDB" id="A0A9E7UN63"/>
<organism evidence="3">
    <name type="scientific">Methanothermobacter wolfeii</name>
    <name type="common">Methanobacterium wolfei</name>
    <dbReference type="NCBI Taxonomy" id="145261"/>
    <lineage>
        <taxon>Archaea</taxon>
        <taxon>Methanobacteriati</taxon>
        <taxon>Methanobacteriota</taxon>
        <taxon>Methanomada group</taxon>
        <taxon>Methanobacteria</taxon>
        <taxon>Methanobacteriales</taxon>
        <taxon>Methanobacteriaceae</taxon>
        <taxon>Methanothermobacter</taxon>
    </lineage>
</organism>
<feature type="transmembrane region" description="Helical" evidence="1">
    <location>
        <begin position="125"/>
        <end position="144"/>
    </location>
</feature>
<dbReference type="InterPro" id="IPR001434">
    <property type="entry name" value="OmcB-like_DUF11"/>
</dbReference>
<feature type="domain" description="DUF11" evidence="2">
    <location>
        <begin position="2"/>
        <end position="102"/>
    </location>
</feature>
<dbReference type="Gene3D" id="2.60.40.10">
    <property type="entry name" value="Immunoglobulins"/>
    <property type="match status" value="1"/>
</dbReference>
<accession>A0A9E7UN63</accession>
<protein>
    <submittedName>
        <fullName evidence="3">DUF11 domain-containing protein</fullName>
    </submittedName>
</protein>
<dbReference type="InterPro" id="IPR013783">
    <property type="entry name" value="Ig-like_fold"/>
</dbReference>
<evidence type="ECO:0000256" key="1">
    <source>
        <dbReference type="SAM" id="Phobius"/>
    </source>
</evidence>
<dbReference type="EMBL" id="CP104550">
    <property type="protein sequence ID" value="UXH31716.1"/>
    <property type="molecule type" value="Genomic_DNA"/>
</dbReference>